<protein>
    <submittedName>
        <fullName evidence="2">Uncharacterized protein</fullName>
    </submittedName>
</protein>
<organism evidence="2 3">
    <name type="scientific">Camelimonas fluminis</name>
    <dbReference type="NCBI Taxonomy" id="1576911"/>
    <lineage>
        <taxon>Bacteria</taxon>
        <taxon>Pseudomonadati</taxon>
        <taxon>Pseudomonadota</taxon>
        <taxon>Alphaproteobacteria</taxon>
        <taxon>Hyphomicrobiales</taxon>
        <taxon>Chelatococcaceae</taxon>
        <taxon>Camelimonas</taxon>
    </lineage>
</organism>
<keyword evidence="1" id="KW-0812">Transmembrane</keyword>
<name>A0ABV7UC52_9HYPH</name>
<dbReference type="Proteomes" id="UP001595704">
    <property type="component" value="Unassembled WGS sequence"/>
</dbReference>
<dbReference type="RefSeq" id="WP_191317704.1">
    <property type="nucleotide sequence ID" value="NZ_BNCG01000001.1"/>
</dbReference>
<keyword evidence="1" id="KW-1133">Transmembrane helix</keyword>
<keyword evidence="1" id="KW-0472">Membrane</keyword>
<evidence type="ECO:0000313" key="3">
    <source>
        <dbReference type="Proteomes" id="UP001595704"/>
    </source>
</evidence>
<evidence type="ECO:0000313" key="2">
    <source>
        <dbReference type="EMBL" id="MFC3636181.1"/>
    </source>
</evidence>
<accession>A0ABV7UC52</accession>
<comment type="caution">
    <text evidence="2">The sequence shown here is derived from an EMBL/GenBank/DDBJ whole genome shotgun (WGS) entry which is preliminary data.</text>
</comment>
<sequence>MHEKQIRSNRLSGKAPDYLINPQQQGEIASGAFLILFFVASIVSVIVSTLVR</sequence>
<evidence type="ECO:0000256" key="1">
    <source>
        <dbReference type="SAM" id="Phobius"/>
    </source>
</evidence>
<proteinExistence type="predicted"/>
<dbReference type="EMBL" id="JBHRYC010000023">
    <property type="protein sequence ID" value="MFC3636181.1"/>
    <property type="molecule type" value="Genomic_DNA"/>
</dbReference>
<keyword evidence="3" id="KW-1185">Reference proteome</keyword>
<feature type="transmembrane region" description="Helical" evidence="1">
    <location>
        <begin position="28"/>
        <end position="51"/>
    </location>
</feature>
<reference evidence="3" key="1">
    <citation type="journal article" date="2019" name="Int. J. Syst. Evol. Microbiol.">
        <title>The Global Catalogue of Microorganisms (GCM) 10K type strain sequencing project: providing services to taxonomists for standard genome sequencing and annotation.</title>
        <authorList>
            <consortium name="The Broad Institute Genomics Platform"/>
            <consortium name="The Broad Institute Genome Sequencing Center for Infectious Disease"/>
            <person name="Wu L."/>
            <person name="Ma J."/>
        </authorList>
    </citation>
    <scope>NUCLEOTIDE SEQUENCE [LARGE SCALE GENOMIC DNA]</scope>
    <source>
        <strain evidence="3">KCTC 42282</strain>
    </source>
</reference>
<gene>
    <name evidence="2" type="ORF">ACFONL_02115</name>
</gene>